<accession>M7SJG5</accession>
<feature type="region of interest" description="Disordered" evidence="1">
    <location>
        <begin position="1"/>
        <end position="77"/>
    </location>
</feature>
<feature type="compositionally biased region" description="Low complexity" evidence="1">
    <location>
        <begin position="33"/>
        <end position="61"/>
    </location>
</feature>
<gene>
    <name evidence="2" type="ORF">UCREL1_8584</name>
</gene>
<name>M7SJG5_EUTLA</name>
<organism evidence="2 3">
    <name type="scientific">Eutypa lata (strain UCR-EL1)</name>
    <name type="common">Grapevine dieback disease fungus</name>
    <name type="synonym">Eutypa armeniacae</name>
    <dbReference type="NCBI Taxonomy" id="1287681"/>
    <lineage>
        <taxon>Eukaryota</taxon>
        <taxon>Fungi</taxon>
        <taxon>Dikarya</taxon>
        <taxon>Ascomycota</taxon>
        <taxon>Pezizomycotina</taxon>
        <taxon>Sordariomycetes</taxon>
        <taxon>Xylariomycetidae</taxon>
        <taxon>Xylariales</taxon>
        <taxon>Diatrypaceae</taxon>
        <taxon>Eutypa</taxon>
    </lineage>
</organism>
<dbReference type="eggNOG" id="ENOG502S9Q7">
    <property type="taxonomic scope" value="Eukaryota"/>
</dbReference>
<proteinExistence type="predicted"/>
<protein>
    <submittedName>
        <fullName evidence="2">Uncharacterized protein</fullName>
    </submittedName>
</protein>
<dbReference type="OrthoDB" id="5328813at2759"/>
<dbReference type="STRING" id="1287681.M7SJG5"/>
<dbReference type="EMBL" id="KB707067">
    <property type="protein sequence ID" value="EMR64453.1"/>
    <property type="molecule type" value="Genomic_DNA"/>
</dbReference>
<dbReference type="HOGENOM" id="CLU_1038948_0_0_1"/>
<sequence>MSSTSDKRRGGSHAVRSSTSSRNSSIIAPPPRAQLLGSASSSTASAQDTDGPHESGTNSGNKDGGGGVTMVSKEKESILLKEKDEKIAGLERELTIMETEFTRELDRLSQNESETASFWQKKHSALNQQFLRTDTELRLLQSEVDVREAERQELREGWEVLRRELRSRDEEILSLKGHLNGMKQWVSTSTRTDQQASDEEFVDSMTKLGNSLQNWVIMHFRRTKLGKP</sequence>
<evidence type="ECO:0000256" key="1">
    <source>
        <dbReference type="SAM" id="MobiDB-lite"/>
    </source>
</evidence>
<dbReference type="AlphaFoldDB" id="M7SJG5"/>
<dbReference type="Proteomes" id="UP000012174">
    <property type="component" value="Unassembled WGS sequence"/>
</dbReference>
<keyword evidence="3" id="KW-1185">Reference proteome</keyword>
<evidence type="ECO:0000313" key="3">
    <source>
        <dbReference type="Proteomes" id="UP000012174"/>
    </source>
</evidence>
<dbReference type="KEGG" id="ela:UCREL1_8584"/>
<reference evidence="3" key="1">
    <citation type="journal article" date="2013" name="Genome Announc.">
        <title>Draft genome sequence of the grapevine dieback fungus Eutypa lata UCR-EL1.</title>
        <authorList>
            <person name="Blanco-Ulate B."/>
            <person name="Rolshausen P.E."/>
            <person name="Cantu D."/>
        </authorList>
    </citation>
    <scope>NUCLEOTIDE SEQUENCE [LARGE SCALE GENOMIC DNA]</scope>
    <source>
        <strain evidence="3">UCR-EL1</strain>
    </source>
</reference>
<feature type="compositionally biased region" description="Low complexity" evidence="1">
    <location>
        <begin position="16"/>
        <end position="25"/>
    </location>
</feature>
<evidence type="ECO:0000313" key="2">
    <source>
        <dbReference type="EMBL" id="EMR64453.1"/>
    </source>
</evidence>